<proteinExistence type="predicted"/>
<reference evidence="5" key="3">
    <citation type="submission" date="2020-05" db="UniProtKB">
        <authorList>
            <consortium name="EnsemblMetazoa"/>
        </authorList>
    </citation>
    <scope>IDENTIFICATION</scope>
    <source>
        <strain evidence="5">USDA</strain>
    </source>
</reference>
<feature type="compositionally biased region" description="Basic and acidic residues" evidence="2">
    <location>
        <begin position="73"/>
        <end position="83"/>
    </location>
</feature>
<dbReference type="EMBL" id="DS235870">
    <property type="protein sequence ID" value="EEB19462.1"/>
    <property type="molecule type" value="Genomic_DNA"/>
</dbReference>
<dbReference type="Proteomes" id="UP000009046">
    <property type="component" value="Unassembled WGS sequence"/>
</dbReference>
<evidence type="ECO:0000256" key="2">
    <source>
        <dbReference type="SAM" id="MobiDB-lite"/>
    </source>
</evidence>
<evidence type="ECO:0000256" key="3">
    <source>
        <dbReference type="SAM" id="SignalP"/>
    </source>
</evidence>
<dbReference type="HOGENOM" id="CLU_2336102_0_0_1"/>
<feature type="region of interest" description="Disordered" evidence="2">
    <location>
        <begin position="68"/>
        <end position="98"/>
    </location>
</feature>
<dbReference type="CTD" id="8239537"/>
<dbReference type="KEGG" id="phu:Phum_PHUM576440"/>
<dbReference type="RefSeq" id="XP_002432200.1">
    <property type="nucleotide sequence ID" value="XM_002432155.1"/>
</dbReference>
<dbReference type="AlphaFoldDB" id="E0W1F6"/>
<accession>E0W1F6</accession>
<name>E0W1F6_PEDHC</name>
<evidence type="ECO:0000313" key="5">
    <source>
        <dbReference type="EnsemblMetazoa" id="PHUM576440-PA"/>
    </source>
</evidence>
<organism>
    <name type="scientific">Pediculus humanus subsp. corporis</name>
    <name type="common">Body louse</name>
    <dbReference type="NCBI Taxonomy" id="121224"/>
    <lineage>
        <taxon>Eukaryota</taxon>
        <taxon>Metazoa</taxon>
        <taxon>Ecdysozoa</taxon>
        <taxon>Arthropoda</taxon>
        <taxon>Hexapoda</taxon>
        <taxon>Insecta</taxon>
        <taxon>Pterygota</taxon>
        <taxon>Neoptera</taxon>
        <taxon>Paraneoptera</taxon>
        <taxon>Psocodea</taxon>
        <taxon>Troctomorpha</taxon>
        <taxon>Phthiraptera</taxon>
        <taxon>Anoplura</taxon>
        <taxon>Pediculidae</taxon>
        <taxon>Pediculus</taxon>
    </lineage>
</organism>
<dbReference type="eggNOG" id="ENOG502SFVB">
    <property type="taxonomic scope" value="Eukaryota"/>
</dbReference>
<dbReference type="VEuPathDB" id="VectorBase:PHUM576440"/>
<keyword evidence="3" id="KW-0732">Signal</keyword>
<reference evidence="4" key="2">
    <citation type="submission" date="2007-04" db="EMBL/GenBank/DDBJ databases">
        <title>The genome of the human body louse.</title>
        <authorList>
            <consortium name="The Human Body Louse Genome Consortium"/>
            <person name="Kirkness E."/>
            <person name="Walenz B."/>
            <person name="Hass B."/>
            <person name="Bruggner R."/>
            <person name="Strausberg R."/>
        </authorList>
    </citation>
    <scope>NUCLEOTIDE SEQUENCE</scope>
    <source>
        <strain evidence="4">USDA</strain>
    </source>
</reference>
<keyword evidence="1" id="KW-0175">Coiled coil</keyword>
<keyword evidence="6" id="KW-1185">Reference proteome</keyword>
<protein>
    <submittedName>
        <fullName evidence="4 5">Uncharacterized protein</fullName>
    </submittedName>
</protein>
<dbReference type="EnsemblMetazoa" id="PHUM576440-RA">
    <property type="protein sequence ID" value="PHUM576440-PA"/>
    <property type="gene ID" value="PHUM576440"/>
</dbReference>
<sequence>MMLRAFAVCFVILITVNFVSSRWLPTRSQEDRLDKLKEMLKDLLESEIERANIEGKYMYKRDVNTQIESIQPKNDHDDKKLFKETNNNNKQLDTKSQL</sequence>
<feature type="chain" id="PRO_5014570285" evidence="3">
    <location>
        <begin position="22"/>
        <end position="98"/>
    </location>
</feature>
<dbReference type="InParanoid" id="E0W1F6"/>
<dbReference type="EMBL" id="AAZO01007013">
    <property type="status" value="NOT_ANNOTATED_CDS"/>
    <property type="molecule type" value="Genomic_DNA"/>
</dbReference>
<evidence type="ECO:0000313" key="6">
    <source>
        <dbReference type="Proteomes" id="UP000009046"/>
    </source>
</evidence>
<reference evidence="4" key="1">
    <citation type="submission" date="2007-04" db="EMBL/GenBank/DDBJ databases">
        <title>Annotation of Pediculus humanus corporis strain USDA.</title>
        <authorList>
            <person name="Kirkness E."/>
            <person name="Hannick L."/>
            <person name="Hass B."/>
            <person name="Bruggner R."/>
            <person name="Lawson D."/>
            <person name="Bidwell S."/>
            <person name="Joardar V."/>
            <person name="Caler E."/>
            <person name="Walenz B."/>
            <person name="Inman J."/>
            <person name="Schobel S."/>
            <person name="Galinsky K."/>
            <person name="Amedeo P."/>
            <person name="Strausberg R."/>
        </authorList>
    </citation>
    <scope>NUCLEOTIDE SEQUENCE</scope>
    <source>
        <strain evidence="4">USDA</strain>
    </source>
</reference>
<feature type="coiled-coil region" evidence="1">
    <location>
        <begin position="26"/>
        <end position="56"/>
    </location>
</feature>
<gene>
    <name evidence="5" type="primary">8239537</name>
    <name evidence="4" type="ORF">Phum_PHUM576440</name>
</gene>
<dbReference type="GeneID" id="8239537"/>
<feature type="compositionally biased region" description="Polar residues" evidence="2">
    <location>
        <begin position="84"/>
        <end position="98"/>
    </location>
</feature>
<evidence type="ECO:0000256" key="1">
    <source>
        <dbReference type="SAM" id="Coils"/>
    </source>
</evidence>
<feature type="signal peptide" evidence="3">
    <location>
        <begin position="1"/>
        <end position="21"/>
    </location>
</feature>
<evidence type="ECO:0000313" key="4">
    <source>
        <dbReference type="EMBL" id="EEB19462.1"/>
    </source>
</evidence>